<dbReference type="CDD" id="cd03257">
    <property type="entry name" value="ABC_NikE_OppD_transporters"/>
    <property type="match status" value="1"/>
</dbReference>
<dbReference type="EMBL" id="JACHEG010000004">
    <property type="protein sequence ID" value="MBB6163978.1"/>
    <property type="molecule type" value="Genomic_DNA"/>
</dbReference>
<proteinExistence type="inferred from homology"/>
<evidence type="ECO:0000256" key="6">
    <source>
        <dbReference type="ARBA" id="ARBA00022840"/>
    </source>
</evidence>
<dbReference type="InterPro" id="IPR013563">
    <property type="entry name" value="Oligopep_ABC_C"/>
</dbReference>
<dbReference type="GO" id="GO:0055085">
    <property type="term" value="P:transmembrane transport"/>
    <property type="evidence" value="ECO:0007669"/>
    <property type="project" value="UniProtKB-ARBA"/>
</dbReference>
<evidence type="ECO:0000256" key="2">
    <source>
        <dbReference type="ARBA" id="ARBA00005417"/>
    </source>
</evidence>
<dbReference type="Pfam" id="PF00005">
    <property type="entry name" value="ABC_tran"/>
    <property type="match status" value="1"/>
</dbReference>
<gene>
    <name evidence="9" type="ORF">HNQ72_003819</name>
</gene>
<evidence type="ECO:0000256" key="5">
    <source>
        <dbReference type="ARBA" id="ARBA00022741"/>
    </source>
</evidence>
<evidence type="ECO:0000256" key="3">
    <source>
        <dbReference type="ARBA" id="ARBA00022448"/>
    </source>
</evidence>
<keyword evidence="6 9" id="KW-0067">ATP-binding</keyword>
<comment type="caution">
    <text evidence="9">The sequence shown here is derived from an EMBL/GenBank/DDBJ whole genome shotgun (WGS) entry which is preliminary data.</text>
</comment>
<dbReference type="AlphaFoldDB" id="A0A7X0D1F7"/>
<evidence type="ECO:0000313" key="9">
    <source>
        <dbReference type="EMBL" id="MBB6163978.1"/>
    </source>
</evidence>
<dbReference type="PANTHER" id="PTHR43297">
    <property type="entry name" value="OLIGOPEPTIDE TRANSPORT ATP-BINDING PROTEIN APPD"/>
    <property type="match status" value="1"/>
</dbReference>
<evidence type="ECO:0000256" key="7">
    <source>
        <dbReference type="ARBA" id="ARBA00023136"/>
    </source>
</evidence>
<dbReference type="PROSITE" id="PS50893">
    <property type="entry name" value="ABC_TRANSPORTER_2"/>
    <property type="match status" value="1"/>
</dbReference>
<dbReference type="NCBIfam" id="TIGR01727">
    <property type="entry name" value="oligo_HPY"/>
    <property type="match status" value="1"/>
</dbReference>
<dbReference type="PROSITE" id="PS00211">
    <property type="entry name" value="ABC_TRANSPORTER_1"/>
    <property type="match status" value="1"/>
</dbReference>
<evidence type="ECO:0000313" key="10">
    <source>
        <dbReference type="Proteomes" id="UP000547879"/>
    </source>
</evidence>
<keyword evidence="3" id="KW-0813">Transport</keyword>
<feature type="domain" description="ABC transporter" evidence="8">
    <location>
        <begin position="7"/>
        <end position="252"/>
    </location>
</feature>
<dbReference type="FunFam" id="3.40.50.300:FF:000016">
    <property type="entry name" value="Oligopeptide ABC transporter ATP-binding component"/>
    <property type="match status" value="1"/>
</dbReference>
<keyword evidence="10" id="KW-1185">Reference proteome</keyword>
<dbReference type="Proteomes" id="UP000547879">
    <property type="component" value="Unassembled WGS sequence"/>
</dbReference>
<protein>
    <submittedName>
        <fullName evidence="9">Oligopeptide/dipeptide ABC transporter ATP-binding protein</fullName>
    </submittedName>
</protein>
<keyword evidence="7" id="KW-0472">Membrane</keyword>
<dbReference type="SUPFAM" id="SSF52540">
    <property type="entry name" value="P-loop containing nucleoside triphosphate hydrolases"/>
    <property type="match status" value="1"/>
</dbReference>
<reference evidence="9 10" key="1">
    <citation type="submission" date="2020-08" db="EMBL/GenBank/DDBJ databases">
        <title>Genomic Encyclopedia of Type Strains, Phase IV (KMG-IV): sequencing the most valuable type-strain genomes for metagenomic binning, comparative biology and taxonomic classification.</title>
        <authorList>
            <person name="Goeker M."/>
        </authorList>
    </citation>
    <scope>NUCLEOTIDE SEQUENCE [LARGE SCALE GENOMIC DNA]</scope>
    <source>
        <strain evidence="9 10">DSM 100734</strain>
    </source>
</reference>
<comment type="similarity">
    <text evidence="2">Belongs to the ABC transporter superfamily.</text>
</comment>
<sequence length="336" mass="36230">MVSNNLVELRDLKVAFDGIQVLHGIDLTVRRGEAIGLVGESGCGKSVTWLAALGLLPGKATVAGSVRVDGQEILGTPRSVLESVRGKRIAMIFQDPSSSLNPVLKIGRQITEALVLHRALTGQAAKAEALRLMDMVGIPDTRRRFDLFPHEFSGGQCQRLMIAMALAGEPDLLVADEPTTALDATIQAQILDLLIELRAETGMATIFISHDLGAVSQVCERACVMYAGRIVEQGTIEALFDNPRHPYTRGLFDAIPRLDGPRERLIPIPGTVPHPRDLPEGCAFSPRCSHAAIDCRSRRPDLSPMDDGRLLSCFHPVSHSTDLATVAANRVAEAVS</sequence>
<dbReference type="GO" id="GO:0015833">
    <property type="term" value="P:peptide transport"/>
    <property type="evidence" value="ECO:0007669"/>
    <property type="project" value="InterPro"/>
</dbReference>
<dbReference type="InterPro" id="IPR027417">
    <property type="entry name" value="P-loop_NTPase"/>
</dbReference>
<evidence type="ECO:0000256" key="1">
    <source>
        <dbReference type="ARBA" id="ARBA00004417"/>
    </source>
</evidence>
<dbReference type="InterPro" id="IPR003439">
    <property type="entry name" value="ABC_transporter-like_ATP-bd"/>
</dbReference>
<comment type="subcellular location">
    <subcellularLocation>
        <location evidence="1">Cell inner membrane</location>
        <topology evidence="1">Peripheral membrane protein</topology>
    </subcellularLocation>
</comment>
<dbReference type="GO" id="GO:0005886">
    <property type="term" value="C:plasma membrane"/>
    <property type="evidence" value="ECO:0007669"/>
    <property type="project" value="UniProtKB-SubCell"/>
</dbReference>
<dbReference type="Pfam" id="PF08352">
    <property type="entry name" value="oligo_HPY"/>
    <property type="match status" value="1"/>
</dbReference>
<organism evidence="9 10">
    <name type="scientific">Rhizobium wenxiniae</name>
    <dbReference type="NCBI Taxonomy" id="1737357"/>
    <lineage>
        <taxon>Bacteria</taxon>
        <taxon>Pseudomonadati</taxon>
        <taxon>Pseudomonadota</taxon>
        <taxon>Alphaproteobacteria</taxon>
        <taxon>Hyphomicrobiales</taxon>
        <taxon>Rhizobiaceae</taxon>
        <taxon>Rhizobium/Agrobacterium group</taxon>
        <taxon>Rhizobium</taxon>
    </lineage>
</organism>
<dbReference type="RefSeq" id="WP_183994146.1">
    <property type="nucleotide sequence ID" value="NZ_BMHW01000004.1"/>
</dbReference>
<dbReference type="SMART" id="SM00382">
    <property type="entry name" value="AAA"/>
    <property type="match status" value="1"/>
</dbReference>
<evidence type="ECO:0000256" key="4">
    <source>
        <dbReference type="ARBA" id="ARBA00022475"/>
    </source>
</evidence>
<dbReference type="InterPro" id="IPR003593">
    <property type="entry name" value="AAA+_ATPase"/>
</dbReference>
<dbReference type="GO" id="GO:0005524">
    <property type="term" value="F:ATP binding"/>
    <property type="evidence" value="ECO:0007669"/>
    <property type="project" value="UniProtKB-KW"/>
</dbReference>
<dbReference type="InterPro" id="IPR017871">
    <property type="entry name" value="ABC_transporter-like_CS"/>
</dbReference>
<dbReference type="GO" id="GO:0016887">
    <property type="term" value="F:ATP hydrolysis activity"/>
    <property type="evidence" value="ECO:0007669"/>
    <property type="project" value="InterPro"/>
</dbReference>
<keyword evidence="4" id="KW-1003">Cell membrane</keyword>
<name>A0A7X0D1F7_9HYPH</name>
<dbReference type="PANTHER" id="PTHR43297:SF2">
    <property type="entry name" value="DIPEPTIDE TRANSPORT ATP-BINDING PROTEIN DPPD"/>
    <property type="match status" value="1"/>
</dbReference>
<evidence type="ECO:0000259" key="8">
    <source>
        <dbReference type="PROSITE" id="PS50893"/>
    </source>
</evidence>
<accession>A0A7X0D1F7</accession>
<keyword evidence="5" id="KW-0547">Nucleotide-binding</keyword>
<dbReference type="InterPro" id="IPR050388">
    <property type="entry name" value="ABC_Ni/Peptide_Import"/>
</dbReference>
<dbReference type="Gene3D" id="3.40.50.300">
    <property type="entry name" value="P-loop containing nucleotide triphosphate hydrolases"/>
    <property type="match status" value="1"/>
</dbReference>